<dbReference type="Pfam" id="PF05105">
    <property type="entry name" value="Phage_holin_4_1"/>
    <property type="match status" value="1"/>
</dbReference>
<dbReference type="TCDB" id="1.E.19.1.16">
    <property type="family name" value="the clostridium difficile tcde holin (tcde holin) family"/>
</dbReference>
<sequence>MEVSAAFKSAVIVLGGSVGWYLGGWDALLRFLVILTVIDFITGSIAATVKGEAKSKVGFIGIARKVFIFVLVGIATHLDNLFGSASALREAVLFFYIANELLSVIENAGRMGVPLPPALLNAVAVLNGKAGKEDKKEG</sequence>
<comment type="subcellular location">
    <subcellularLocation>
        <location evidence="1">Host membrane</location>
        <topology evidence="1">Multi-pass membrane protein</topology>
    </subcellularLocation>
</comment>
<feature type="transmembrane region" description="Helical" evidence="5">
    <location>
        <begin position="28"/>
        <end position="47"/>
    </location>
</feature>
<reference evidence="6 7" key="1">
    <citation type="journal article" date="2012" name="J. Virol.">
        <title>Complete Genome Sequence of Bacillus cereus Bacteriophage PBC1.</title>
        <authorList>
            <person name="Kong M."/>
            <person name="Kim M."/>
            <person name="Ryu S."/>
        </authorList>
    </citation>
    <scope>NUCLEOTIDE SEQUENCE [LARGE SCALE GENOMIC DNA]</scope>
</reference>
<dbReference type="GeneID" id="12980118"/>
<proteinExistence type="predicted"/>
<keyword evidence="2 5" id="KW-0812">Transmembrane</keyword>
<keyword evidence="4 5" id="KW-0472">Membrane</keyword>
<evidence type="ECO:0000256" key="5">
    <source>
        <dbReference type="SAM" id="Phobius"/>
    </source>
</evidence>
<feature type="transmembrane region" description="Helical" evidence="5">
    <location>
        <begin position="59"/>
        <end position="78"/>
    </location>
</feature>
<dbReference type="KEGG" id="vg:12980118"/>
<dbReference type="GO" id="GO:0033644">
    <property type="term" value="C:host cell membrane"/>
    <property type="evidence" value="ECO:0007669"/>
    <property type="project" value="UniProtKB-SubCell"/>
</dbReference>
<protein>
    <submittedName>
        <fullName evidence="6">Holin</fullName>
    </submittedName>
</protein>
<accession>I1TLF5</accession>
<keyword evidence="3 5" id="KW-1133">Transmembrane helix</keyword>
<evidence type="ECO:0000256" key="1">
    <source>
        <dbReference type="ARBA" id="ARBA00004301"/>
    </source>
</evidence>
<dbReference type="Proteomes" id="UP000002873">
    <property type="component" value="Segment"/>
</dbReference>
<dbReference type="InterPro" id="IPR006480">
    <property type="entry name" value="Phage_holin_4_1"/>
</dbReference>
<dbReference type="EMBL" id="JQ619704">
    <property type="protein sequence ID" value="AFE86257.1"/>
    <property type="molecule type" value="Genomic_DNA"/>
</dbReference>
<evidence type="ECO:0000313" key="6">
    <source>
        <dbReference type="EMBL" id="AFE86257.1"/>
    </source>
</evidence>
<evidence type="ECO:0000256" key="4">
    <source>
        <dbReference type="ARBA" id="ARBA00023136"/>
    </source>
</evidence>
<evidence type="ECO:0000313" key="7">
    <source>
        <dbReference type="Proteomes" id="UP000002873"/>
    </source>
</evidence>
<name>I1TLF5_9CAUD</name>
<feature type="transmembrane region" description="Helical" evidence="5">
    <location>
        <begin position="5"/>
        <end position="22"/>
    </location>
</feature>
<keyword evidence="7" id="KW-1185">Reference proteome</keyword>
<organism evidence="6 7">
    <name type="scientific">Bacillus phage PBC1</name>
    <dbReference type="NCBI Taxonomy" id="1161901"/>
    <lineage>
        <taxon>Viruses</taxon>
        <taxon>Duplodnaviria</taxon>
        <taxon>Heunggongvirae</taxon>
        <taxon>Uroviricota</taxon>
        <taxon>Caudoviricetes</taxon>
        <taxon>Gutmannvirinae</taxon>
        <taxon>Pebcunavirus</taxon>
        <taxon>Pebcunavirus PBC1</taxon>
    </lineage>
</organism>
<dbReference type="NCBIfam" id="TIGR01593">
    <property type="entry name" value="holin_tox_secr"/>
    <property type="match status" value="1"/>
</dbReference>
<gene>
    <name evidence="6" type="ORF">PBC1_021</name>
</gene>
<evidence type="ECO:0000256" key="2">
    <source>
        <dbReference type="ARBA" id="ARBA00022692"/>
    </source>
</evidence>
<dbReference type="RefSeq" id="YP_006383474.1">
    <property type="nucleotide sequence ID" value="NC_017976.1"/>
</dbReference>
<dbReference type="OrthoDB" id="15393at10239"/>
<evidence type="ECO:0000256" key="3">
    <source>
        <dbReference type="ARBA" id="ARBA00022989"/>
    </source>
</evidence>